<dbReference type="InterPro" id="IPR012677">
    <property type="entry name" value="Nucleotide-bd_a/b_plait_sf"/>
</dbReference>
<dbReference type="Pfam" id="PF00076">
    <property type="entry name" value="RRM_1"/>
    <property type="match status" value="2"/>
</dbReference>
<evidence type="ECO:0000256" key="4">
    <source>
        <dbReference type="ARBA" id="ARBA00022884"/>
    </source>
</evidence>
<dbReference type="AlphaFoldDB" id="A0AAV7JBL5"/>
<dbReference type="PANTHER" id="PTHR48032:SF18">
    <property type="entry name" value="RRM DOMAIN-CONTAINING PROTEIN"/>
    <property type="match status" value="1"/>
</dbReference>
<evidence type="ECO:0000313" key="8">
    <source>
        <dbReference type="Proteomes" id="UP001165289"/>
    </source>
</evidence>
<evidence type="ECO:0000259" key="6">
    <source>
        <dbReference type="PROSITE" id="PS50102"/>
    </source>
</evidence>
<keyword evidence="8" id="KW-1185">Reference proteome</keyword>
<name>A0AAV7JBL5_9METZ</name>
<dbReference type="Gene3D" id="3.30.70.330">
    <property type="match status" value="2"/>
</dbReference>
<dbReference type="Proteomes" id="UP001165289">
    <property type="component" value="Unassembled WGS sequence"/>
</dbReference>
<keyword evidence="2" id="KW-0963">Cytoplasm</keyword>
<protein>
    <submittedName>
        <fullName evidence="7">RNA-binding protein Musashi-like protein Rbp6-like</fullName>
    </submittedName>
</protein>
<dbReference type="GO" id="GO:0005737">
    <property type="term" value="C:cytoplasm"/>
    <property type="evidence" value="ECO:0007669"/>
    <property type="project" value="UniProtKB-SubCell"/>
</dbReference>
<evidence type="ECO:0000256" key="1">
    <source>
        <dbReference type="ARBA" id="ARBA00004496"/>
    </source>
</evidence>
<proteinExistence type="predicted"/>
<evidence type="ECO:0000313" key="7">
    <source>
        <dbReference type="EMBL" id="KAI6646089.1"/>
    </source>
</evidence>
<evidence type="ECO:0000256" key="5">
    <source>
        <dbReference type="PROSITE-ProRule" id="PRU00176"/>
    </source>
</evidence>
<dbReference type="InterPro" id="IPR000504">
    <property type="entry name" value="RRM_dom"/>
</dbReference>
<evidence type="ECO:0000256" key="3">
    <source>
        <dbReference type="ARBA" id="ARBA00022737"/>
    </source>
</evidence>
<gene>
    <name evidence="7" type="ORF">LOD99_9537</name>
</gene>
<keyword evidence="3" id="KW-0677">Repeat</keyword>
<keyword evidence="4 5" id="KW-0694">RNA-binding</keyword>
<comment type="subcellular location">
    <subcellularLocation>
        <location evidence="1">Cytoplasm</location>
    </subcellularLocation>
</comment>
<feature type="domain" description="RRM" evidence="6">
    <location>
        <begin position="105"/>
        <end position="182"/>
    </location>
</feature>
<dbReference type="EMBL" id="JAKMXF010000363">
    <property type="protein sequence ID" value="KAI6646089.1"/>
    <property type="molecule type" value="Genomic_DNA"/>
</dbReference>
<dbReference type="GO" id="GO:0003729">
    <property type="term" value="F:mRNA binding"/>
    <property type="evidence" value="ECO:0007669"/>
    <property type="project" value="TreeGrafter"/>
</dbReference>
<reference evidence="7 8" key="1">
    <citation type="journal article" date="2023" name="BMC Biol.">
        <title>The compact genome of the sponge Oopsacas minuta (Hexactinellida) is lacking key metazoan core genes.</title>
        <authorList>
            <person name="Santini S."/>
            <person name="Schenkelaars Q."/>
            <person name="Jourda C."/>
            <person name="Duchesne M."/>
            <person name="Belahbib H."/>
            <person name="Rocher C."/>
            <person name="Selva M."/>
            <person name="Riesgo A."/>
            <person name="Vervoort M."/>
            <person name="Leys S.P."/>
            <person name="Kodjabachian L."/>
            <person name="Le Bivic A."/>
            <person name="Borchiellini C."/>
            <person name="Claverie J.M."/>
            <person name="Renard E."/>
        </authorList>
    </citation>
    <scope>NUCLEOTIDE SEQUENCE [LARGE SCALE GENOMIC DNA]</scope>
    <source>
        <strain evidence="7">SPO-2</strain>
    </source>
</reference>
<comment type="caution">
    <text evidence="7">The sequence shown here is derived from an EMBL/GenBank/DDBJ whole genome shotgun (WGS) entry which is preliminary data.</text>
</comment>
<dbReference type="PANTHER" id="PTHR48032">
    <property type="entry name" value="RNA-BINDING PROTEIN MUSASHI HOMOLOG RBP6"/>
    <property type="match status" value="1"/>
</dbReference>
<feature type="domain" description="RRM" evidence="6">
    <location>
        <begin position="16"/>
        <end position="106"/>
    </location>
</feature>
<dbReference type="SMART" id="SM00360">
    <property type="entry name" value="RRM"/>
    <property type="match status" value="2"/>
</dbReference>
<dbReference type="GO" id="GO:0006417">
    <property type="term" value="P:regulation of translation"/>
    <property type="evidence" value="ECO:0007669"/>
    <property type="project" value="TreeGrafter"/>
</dbReference>
<accession>A0AAV7JBL5</accession>
<sequence>MPVNERSPNFDYGDASKIFVGGLPYSTSDDELNRVFSRFGEISEVVVMKYSLTKRSRGFGFVTFADAASVDRVLNEHEREPIVLNRKKIDPKRAIPKKITARRTKKLFVGGISSDTSQDDVYDYFKDFGNIVEAMLIFDKSTNKHKGFGFVTYDKCDTVDEICCQQFHFINGKKVETKRAQPKDGTVPRPKKPDRECYLDYNDGNASEYRFMGYYPQEPCYSIYSPYYRKFVHYFPYFPTGSPDQVYMLCAMSEEEGQQAYWPNEAM</sequence>
<evidence type="ECO:0000256" key="2">
    <source>
        <dbReference type="ARBA" id="ARBA00022490"/>
    </source>
</evidence>
<organism evidence="7 8">
    <name type="scientific">Oopsacas minuta</name>
    <dbReference type="NCBI Taxonomy" id="111878"/>
    <lineage>
        <taxon>Eukaryota</taxon>
        <taxon>Metazoa</taxon>
        <taxon>Porifera</taxon>
        <taxon>Hexactinellida</taxon>
        <taxon>Hexasterophora</taxon>
        <taxon>Lyssacinosida</taxon>
        <taxon>Leucopsacidae</taxon>
        <taxon>Oopsacas</taxon>
    </lineage>
</organism>
<dbReference type="InterPro" id="IPR035979">
    <property type="entry name" value="RBD_domain_sf"/>
</dbReference>
<dbReference type="SUPFAM" id="SSF54928">
    <property type="entry name" value="RNA-binding domain, RBD"/>
    <property type="match status" value="2"/>
</dbReference>
<dbReference type="PROSITE" id="PS50102">
    <property type="entry name" value="RRM"/>
    <property type="match status" value="2"/>
</dbReference>